<accession>A0ACB8GNU3</accession>
<name>A0ACB8GNU3_PSICU</name>
<dbReference type="Proteomes" id="UP000664032">
    <property type="component" value="Unassembled WGS sequence"/>
</dbReference>
<gene>
    <name evidence="1" type="ORF">JR316_0010958</name>
</gene>
<reference evidence="1" key="1">
    <citation type="submission" date="2021-10" db="EMBL/GenBank/DDBJ databases">
        <title>Psilocybe cubensis genome.</title>
        <authorList>
            <person name="Mckernan K.J."/>
            <person name="Crawford S."/>
            <person name="Trippe A."/>
            <person name="Kane L.T."/>
            <person name="Mclaughlin S."/>
        </authorList>
    </citation>
    <scope>NUCLEOTIDE SEQUENCE</scope>
    <source>
        <strain evidence="1">MGC-MH-2018</strain>
    </source>
</reference>
<dbReference type="EMBL" id="JAFIQS020000010">
    <property type="protein sequence ID" value="KAH9477042.1"/>
    <property type="molecule type" value="Genomic_DNA"/>
</dbReference>
<evidence type="ECO:0000313" key="2">
    <source>
        <dbReference type="Proteomes" id="UP000664032"/>
    </source>
</evidence>
<protein>
    <submittedName>
        <fullName evidence="1">Uncharacterized protein</fullName>
    </submittedName>
</protein>
<comment type="caution">
    <text evidence="1">The sequence shown here is derived from an EMBL/GenBank/DDBJ whole genome shotgun (WGS) entry which is preliminary data.</text>
</comment>
<evidence type="ECO:0000313" key="1">
    <source>
        <dbReference type="EMBL" id="KAH9477042.1"/>
    </source>
</evidence>
<organism evidence="1 2">
    <name type="scientific">Psilocybe cubensis</name>
    <name type="common">Psychedelic mushroom</name>
    <name type="synonym">Stropharia cubensis</name>
    <dbReference type="NCBI Taxonomy" id="181762"/>
    <lineage>
        <taxon>Eukaryota</taxon>
        <taxon>Fungi</taxon>
        <taxon>Dikarya</taxon>
        <taxon>Basidiomycota</taxon>
        <taxon>Agaricomycotina</taxon>
        <taxon>Agaricomycetes</taxon>
        <taxon>Agaricomycetidae</taxon>
        <taxon>Agaricales</taxon>
        <taxon>Agaricineae</taxon>
        <taxon>Strophariaceae</taxon>
        <taxon>Psilocybe</taxon>
    </lineage>
</organism>
<proteinExistence type="predicted"/>
<sequence>MQCPRCSGLHKNEEHCAVAKCCKGNPNVDPPILPTPEGKECPHTPRCPNCGKLHAALNKFCTLLAPLV</sequence>
<keyword evidence="2" id="KW-1185">Reference proteome</keyword>